<dbReference type="Gene3D" id="3.40.630.190">
    <property type="entry name" value="LCP protein"/>
    <property type="match status" value="1"/>
</dbReference>
<gene>
    <name evidence="6" type="ORF">KCMC57_40850</name>
</gene>
<dbReference type="PANTHER" id="PTHR33392">
    <property type="entry name" value="POLYISOPRENYL-TEICHOIC ACID--PEPTIDOGLYCAN TEICHOIC ACID TRANSFERASE TAGU"/>
    <property type="match status" value="1"/>
</dbReference>
<feature type="region of interest" description="Disordered" evidence="2">
    <location>
        <begin position="361"/>
        <end position="386"/>
    </location>
</feature>
<dbReference type="InterPro" id="IPR027381">
    <property type="entry name" value="LytR/CpsA/Psr_C"/>
</dbReference>
<dbReference type="Gene3D" id="3.30.70.2390">
    <property type="match status" value="1"/>
</dbReference>
<evidence type="ECO:0000256" key="3">
    <source>
        <dbReference type="SAM" id="Phobius"/>
    </source>
</evidence>
<comment type="similarity">
    <text evidence="1">Belongs to the LytR/CpsA/Psr (LCP) family.</text>
</comment>
<dbReference type="InterPro" id="IPR004474">
    <property type="entry name" value="LytR_CpsA_psr"/>
</dbReference>
<dbReference type="InterPro" id="IPR050922">
    <property type="entry name" value="LytR/CpsA/Psr_CW_biosynth"/>
</dbReference>
<organism evidence="6">
    <name type="scientific">Kitasatospora sp. CMC57</name>
    <dbReference type="NCBI Taxonomy" id="3231513"/>
    <lineage>
        <taxon>Bacteria</taxon>
        <taxon>Bacillati</taxon>
        <taxon>Actinomycetota</taxon>
        <taxon>Actinomycetes</taxon>
        <taxon>Kitasatosporales</taxon>
        <taxon>Streptomycetaceae</taxon>
        <taxon>Kitasatospora</taxon>
    </lineage>
</organism>
<dbReference type="NCBIfam" id="TIGR00350">
    <property type="entry name" value="lytR_cpsA_psr"/>
    <property type="match status" value="1"/>
</dbReference>
<feature type="compositionally biased region" description="Pro residues" evidence="2">
    <location>
        <begin position="373"/>
        <end position="383"/>
    </location>
</feature>
<dbReference type="RefSeq" id="WP_407990020.1">
    <property type="nucleotide sequence ID" value="NZ_AP035881.2"/>
</dbReference>
<dbReference type="AlphaFoldDB" id="A0AB33JYR6"/>
<dbReference type="PANTHER" id="PTHR33392:SF6">
    <property type="entry name" value="POLYISOPRENYL-TEICHOIC ACID--PEPTIDOGLYCAN TEICHOIC ACID TRANSFERASE TAGU"/>
    <property type="match status" value="1"/>
</dbReference>
<evidence type="ECO:0000259" key="4">
    <source>
        <dbReference type="Pfam" id="PF03816"/>
    </source>
</evidence>
<proteinExistence type="inferred from homology"/>
<feature type="transmembrane region" description="Helical" evidence="3">
    <location>
        <begin position="31"/>
        <end position="51"/>
    </location>
</feature>
<evidence type="ECO:0000256" key="1">
    <source>
        <dbReference type="ARBA" id="ARBA00006068"/>
    </source>
</evidence>
<dbReference type="Pfam" id="PF03816">
    <property type="entry name" value="LytR_cpsA_psr"/>
    <property type="match status" value="1"/>
</dbReference>
<accession>A0AB33JYR6</accession>
<dbReference type="Pfam" id="PF13399">
    <property type="entry name" value="LytR_C"/>
    <property type="match status" value="1"/>
</dbReference>
<sequence length="517" mass="54255">MPDVQTRPPGGRGAERRAAGKRSGRRRWLRVTALAVGLVLVAGCGAGFWYYQHLNGNFQAGELNLSEVSGDRTAPNAAGQTPLNILLIGTDNRGSAANVALGGGADEAGRPGLADVQMLLHVSADRSNASLISIPRDTLVDIPACHSEDGKTNYPALKNKMINEALARGGPGCLVGTWQALTHIRIDHYMMVDFAGVASMATAVGGVPVCVNMNLWDRYQKGVGGTDLKLPKGTHYIEGEDALKWLRVRDAWGDDIGRTKAQHMYLSAMVRELKAKGSLTDPGRLMSLAEAATKSLSVDKPLADIRKLYELGTELRAVPTERITTLTVPVDTARRDADRLELRQPDTDQIWKLLLADRPLDDKGPAPAAAPSSPSPAPDPTPSVPVAKGEVELTVQNASGTEGRAKEIGAALGHLGFTGATAIAGGGTRPTTQLGYPASRSAQAQAVAAALGLPATALKEGGTGRSLTLVIGADWPTGTAFPPAAAPTQLPRSAEAATADDDKACMTVNPQGHIYTY</sequence>
<evidence type="ECO:0000256" key="2">
    <source>
        <dbReference type="SAM" id="MobiDB-lite"/>
    </source>
</evidence>
<keyword evidence="3" id="KW-1133">Transmembrane helix</keyword>
<name>A0AB33JYR6_9ACTN</name>
<evidence type="ECO:0000259" key="5">
    <source>
        <dbReference type="Pfam" id="PF13399"/>
    </source>
</evidence>
<feature type="region of interest" description="Disordered" evidence="2">
    <location>
        <begin position="1"/>
        <end position="22"/>
    </location>
</feature>
<feature type="domain" description="Cell envelope-related transcriptional attenuator" evidence="4">
    <location>
        <begin position="114"/>
        <end position="274"/>
    </location>
</feature>
<keyword evidence="3" id="KW-0812">Transmembrane</keyword>
<reference evidence="6" key="1">
    <citation type="submission" date="2024-07" db="EMBL/GenBank/DDBJ databases">
        <title>Complete genome sequences of cellulolytic bacteria, Kitasatospora sp. CMC57 and Streptomyces sp. CMC78, isolated from Japanese agricultural soil.</title>
        <authorList>
            <person name="Hashimoto T."/>
            <person name="Ito M."/>
            <person name="Iwamoto M."/>
            <person name="Fukahori D."/>
            <person name="Shoda T."/>
            <person name="Sakoda M."/>
            <person name="Morohoshi T."/>
            <person name="Mitsuboshi M."/>
            <person name="Nishizawa T."/>
        </authorList>
    </citation>
    <scope>NUCLEOTIDE SEQUENCE</scope>
    <source>
        <strain evidence="6">CMC57</strain>
    </source>
</reference>
<dbReference type="EMBL" id="AP035881">
    <property type="protein sequence ID" value="BFP47717.1"/>
    <property type="molecule type" value="Genomic_DNA"/>
</dbReference>
<feature type="domain" description="LytR/CpsA/Psr regulator C-terminal" evidence="5">
    <location>
        <begin position="391"/>
        <end position="475"/>
    </location>
</feature>
<evidence type="ECO:0000313" key="6">
    <source>
        <dbReference type="EMBL" id="BFP47717.1"/>
    </source>
</evidence>
<protein>
    <submittedName>
        <fullName evidence="6">LCP family protein</fullName>
    </submittedName>
</protein>
<keyword evidence="3" id="KW-0472">Membrane</keyword>